<dbReference type="PRINTS" id="PR00080">
    <property type="entry name" value="SDRFAMILY"/>
</dbReference>
<dbReference type="InterPro" id="IPR002347">
    <property type="entry name" value="SDR_fam"/>
</dbReference>
<dbReference type="PANTHER" id="PTHR43976">
    <property type="entry name" value="SHORT CHAIN DEHYDROGENASE"/>
    <property type="match status" value="1"/>
</dbReference>
<evidence type="ECO:0000256" key="3">
    <source>
        <dbReference type="RuleBase" id="RU000363"/>
    </source>
</evidence>
<proteinExistence type="inferred from homology"/>
<dbReference type="Proteomes" id="UP001305414">
    <property type="component" value="Unassembled WGS sequence"/>
</dbReference>
<dbReference type="PANTHER" id="PTHR43976:SF16">
    <property type="entry name" value="SHORT-CHAIN DEHYDROGENASE_REDUCTASE FAMILY PROTEIN"/>
    <property type="match status" value="1"/>
</dbReference>
<comment type="caution">
    <text evidence="4">The sequence shown here is derived from an EMBL/GenBank/DDBJ whole genome shotgun (WGS) entry which is preliminary data.</text>
</comment>
<evidence type="ECO:0000256" key="2">
    <source>
        <dbReference type="ARBA" id="ARBA00023002"/>
    </source>
</evidence>
<dbReference type="InterPro" id="IPR036291">
    <property type="entry name" value="NAD(P)-bd_dom_sf"/>
</dbReference>
<dbReference type="Pfam" id="PF00106">
    <property type="entry name" value="adh_short"/>
    <property type="match status" value="1"/>
</dbReference>
<reference evidence="4 5" key="1">
    <citation type="submission" date="2023-10" db="EMBL/GenBank/DDBJ databases">
        <title>Draft genome sequence of Xylaria bambusicola isolate GMP-LS, the root and basal stem rot pathogen of sugarcane in Indonesia.</title>
        <authorList>
            <person name="Selvaraj P."/>
            <person name="Muralishankar V."/>
            <person name="Muruganantham S."/>
            <person name="Sp S."/>
            <person name="Haryani S."/>
            <person name="Lau K.J.X."/>
            <person name="Naqvi N.I."/>
        </authorList>
    </citation>
    <scope>NUCLEOTIDE SEQUENCE [LARGE SCALE GENOMIC DNA]</scope>
    <source>
        <strain evidence="4">GMP-LS</strain>
    </source>
</reference>
<gene>
    <name evidence="4" type="ORF">RRF57_010109</name>
</gene>
<sequence>MHQPKVFTWLVTGASTGIGQCISIAALDAGHKVVGATRDVVRAEATNPDFAAKGGVWIQLDPAHPDSFRHFARAQEEYDFDVLVNNAGYAFIGGVEDTSEEEVVDQLNVNFLGPLRAIRAVLPSMRAKSHGHIVLISSGIVYMNVPGKGIYKASKSAIEAIHDVLKEEVSSFSIKVLIVEPGAFRTSWTTNLKTPVAHEDTNGFSDGYKGTVVEQWVGTAPAFKAAPLPDRIKGDPKKAAREIVKAVTEGFDHTRMMLGPDCAESAERRLGELRHDLEATMAIARSTDEDVPGLSNDYSDNVGP</sequence>
<evidence type="ECO:0000256" key="1">
    <source>
        <dbReference type="ARBA" id="ARBA00006484"/>
    </source>
</evidence>
<name>A0AAN7UKQ0_9PEZI</name>
<dbReference type="InterPro" id="IPR051911">
    <property type="entry name" value="SDR_oxidoreductase"/>
</dbReference>
<evidence type="ECO:0000313" key="5">
    <source>
        <dbReference type="Proteomes" id="UP001305414"/>
    </source>
</evidence>
<evidence type="ECO:0000313" key="4">
    <source>
        <dbReference type="EMBL" id="KAK5634395.1"/>
    </source>
</evidence>
<organism evidence="4 5">
    <name type="scientific">Xylaria bambusicola</name>
    <dbReference type="NCBI Taxonomy" id="326684"/>
    <lineage>
        <taxon>Eukaryota</taxon>
        <taxon>Fungi</taxon>
        <taxon>Dikarya</taxon>
        <taxon>Ascomycota</taxon>
        <taxon>Pezizomycotina</taxon>
        <taxon>Sordariomycetes</taxon>
        <taxon>Xylariomycetidae</taxon>
        <taxon>Xylariales</taxon>
        <taxon>Xylariaceae</taxon>
        <taxon>Xylaria</taxon>
    </lineage>
</organism>
<dbReference type="SUPFAM" id="SSF51735">
    <property type="entry name" value="NAD(P)-binding Rossmann-fold domains"/>
    <property type="match status" value="1"/>
</dbReference>
<comment type="similarity">
    <text evidence="1 3">Belongs to the short-chain dehydrogenases/reductases (SDR) family.</text>
</comment>
<dbReference type="GO" id="GO:0016491">
    <property type="term" value="F:oxidoreductase activity"/>
    <property type="evidence" value="ECO:0007669"/>
    <property type="project" value="UniProtKB-KW"/>
</dbReference>
<dbReference type="Gene3D" id="3.40.50.720">
    <property type="entry name" value="NAD(P)-binding Rossmann-like Domain"/>
    <property type="match status" value="1"/>
</dbReference>
<accession>A0AAN7UKQ0</accession>
<dbReference type="AlphaFoldDB" id="A0AAN7UKQ0"/>
<dbReference type="PRINTS" id="PR00081">
    <property type="entry name" value="GDHRDH"/>
</dbReference>
<keyword evidence="2" id="KW-0560">Oxidoreductase</keyword>
<protein>
    <submittedName>
        <fullName evidence="4">Uncharacterized protein</fullName>
    </submittedName>
</protein>
<dbReference type="EMBL" id="JAWHQM010000040">
    <property type="protein sequence ID" value="KAK5634395.1"/>
    <property type="molecule type" value="Genomic_DNA"/>
</dbReference>
<keyword evidence="5" id="KW-1185">Reference proteome</keyword>